<organism evidence="4 5">
    <name type="scientific">Delftia acidovorans (strain DSM 14801 / SPH-1)</name>
    <dbReference type="NCBI Taxonomy" id="398578"/>
    <lineage>
        <taxon>Bacteria</taxon>
        <taxon>Pseudomonadati</taxon>
        <taxon>Pseudomonadota</taxon>
        <taxon>Betaproteobacteria</taxon>
        <taxon>Burkholderiales</taxon>
        <taxon>Comamonadaceae</taxon>
        <taxon>Delftia</taxon>
    </lineage>
</organism>
<dbReference type="AlphaFoldDB" id="A9C367"/>
<evidence type="ECO:0000256" key="1">
    <source>
        <dbReference type="ARBA" id="ARBA00022801"/>
    </source>
</evidence>
<feature type="domain" description="Isochorismatase-like" evidence="3">
    <location>
        <begin position="109"/>
        <end position="281"/>
    </location>
</feature>
<dbReference type="PANTHER" id="PTHR43540">
    <property type="entry name" value="PEROXYUREIDOACRYLATE/UREIDOACRYLATE AMIDOHYDROLASE-RELATED"/>
    <property type="match status" value="1"/>
</dbReference>
<dbReference type="STRING" id="398578.Daci_4549"/>
<proteinExistence type="predicted"/>
<dbReference type="HOGENOM" id="CLU_068979_5_1_4"/>
<dbReference type="Proteomes" id="UP000000784">
    <property type="component" value="Chromosome"/>
</dbReference>
<dbReference type="InterPro" id="IPR050272">
    <property type="entry name" value="Isochorismatase-like_hydrls"/>
</dbReference>
<dbReference type="eggNOG" id="COG1335">
    <property type="taxonomic scope" value="Bacteria"/>
</dbReference>
<reference evidence="4 5" key="1">
    <citation type="journal article" date="2004" name="Appl. Environ. Microbiol.">
        <title>Mineralization of individual congeners of linear alkylbenzenesulfonate by defined pairs of heterotrophic bacteria.</title>
        <authorList>
            <person name="Schleheck D."/>
            <person name="Knepper T.P."/>
            <person name="Fischer K."/>
            <person name="Cook A.M."/>
        </authorList>
    </citation>
    <scope>NUCLEOTIDE SEQUENCE [LARGE SCALE GENOMIC DNA]</scope>
    <source>
        <strain evidence="5">DSM 14801 / SPH-1</strain>
    </source>
</reference>
<evidence type="ECO:0000256" key="2">
    <source>
        <dbReference type="SAM" id="MobiDB-lite"/>
    </source>
</evidence>
<name>A9C367_DELAS</name>
<evidence type="ECO:0000259" key="3">
    <source>
        <dbReference type="Pfam" id="PF00857"/>
    </source>
</evidence>
<sequence length="289" mass="30662">MFQCGISTFTGTRPVGAMQGPRPYAPSLRWGIFQSTGDLCRTCTDAGRSVALRRALCVSRLQASTTSRFQEHCMSLAEQASQATQSTSHPTLRALSGAPGRSQLPRGATALLVIDFQNEYFSGRLPIPRGPQVLEQARRLLQWADAGQVAVFHIQHIAPEGAPVFAVNGSTVQFHPGLQPRAGDTVVQKRSVSAFVGTDLADQLRARGITTVVICGLMTHACVAGAARDAAPLGFEVVVASDAVATRAITRSNGESVDADSLHRAALAEIEDVFGDVLSTDGILELALR</sequence>
<dbReference type="InterPro" id="IPR000868">
    <property type="entry name" value="Isochorismatase-like_dom"/>
</dbReference>
<dbReference type="GO" id="GO:0016787">
    <property type="term" value="F:hydrolase activity"/>
    <property type="evidence" value="ECO:0007669"/>
    <property type="project" value="UniProtKB-KW"/>
</dbReference>
<dbReference type="CDD" id="cd01014">
    <property type="entry name" value="nicotinamidase_related"/>
    <property type="match status" value="1"/>
</dbReference>
<keyword evidence="5" id="KW-1185">Reference proteome</keyword>
<protein>
    <submittedName>
        <fullName evidence="4">Isochorismatase hydrolase</fullName>
    </submittedName>
</protein>
<dbReference type="InterPro" id="IPR036380">
    <property type="entry name" value="Isochorismatase-like_sf"/>
</dbReference>
<feature type="region of interest" description="Disordered" evidence="2">
    <location>
        <begin position="80"/>
        <end position="100"/>
    </location>
</feature>
<gene>
    <name evidence="4" type="ordered locus">Daci_4549</name>
</gene>
<dbReference type="KEGG" id="dac:Daci_4549"/>
<evidence type="ECO:0000313" key="4">
    <source>
        <dbReference type="EMBL" id="ABX37178.1"/>
    </source>
</evidence>
<keyword evidence="1 4" id="KW-0378">Hydrolase</keyword>
<reference evidence="5" key="2">
    <citation type="submission" date="2007-11" db="EMBL/GenBank/DDBJ databases">
        <title>Complete sequence of Delftia acidovorans DSM 14801 / SPH-1.</title>
        <authorList>
            <person name="Copeland A."/>
            <person name="Lucas S."/>
            <person name="Lapidus A."/>
            <person name="Barry K."/>
            <person name="Glavina del Rio T."/>
            <person name="Dalin E."/>
            <person name="Tice H."/>
            <person name="Pitluck S."/>
            <person name="Lowry S."/>
            <person name="Clum A."/>
            <person name="Schmutz J."/>
            <person name="Larimer F."/>
            <person name="Land M."/>
            <person name="Hauser L."/>
            <person name="Kyrpides N."/>
            <person name="Kim E."/>
            <person name="Schleheck D."/>
            <person name="Richardson P."/>
        </authorList>
    </citation>
    <scope>NUCLEOTIDE SEQUENCE [LARGE SCALE GENOMIC DNA]</scope>
    <source>
        <strain evidence="5">DSM 14801 / SPH-1</strain>
    </source>
</reference>
<feature type="compositionally biased region" description="Polar residues" evidence="2">
    <location>
        <begin position="80"/>
        <end position="90"/>
    </location>
</feature>
<dbReference type="Gene3D" id="3.40.50.850">
    <property type="entry name" value="Isochorismatase-like"/>
    <property type="match status" value="1"/>
</dbReference>
<dbReference type="Pfam" id="PF00857">
    <property type="entry name" value="Isochorismatase"/>
    <property type="match status" value="1"/>
</dbReference>
<accession>A9C367</accession>
<dbReference type="SUPFAM" id="SSF52499">
    <property type="entry name" value="Isochorismatase-like hydrolases"/>
    <property type="match status" value="1"/>
</dbReference>
<evidence type="ECO:0000313" key="5">
    <source>
        <dbReference type="Proteomes" id="UP000000784"/>
    </source>
</evidence>
<dbReference type="EMBL" id="CP000884">
    <property type="protein sequence ID" value="ABX37178.1"/>
    <property type="molecule type" value="Genomic_DNA"/>
</dbReference>